<gene>
    <name evidence="6" type="primary">mac-er-11</name>
</gene>
<dbReference type="GO" id="GO:0005576">
    <property type="term" value="C:extracellular region"/>
    <property type="evidence" value="ECO:0007669"/>
    <property type="project" value="UniProtKB-SubCell"/>
</dbReference>
<keyword evidence="2" id="KW-0964">Secreted</keyword>
<keyword evidence="5" id="KW-0732">Signal</keyword>
<accession>A0A346CI59</accession>
<dbReference type="EMBL" id="MH423854">
    <property type="protein sequence ID" value="AXL95184.1"/>
    <property type="molecule type" value="Genomic_DNA"/>
</dbReference>
<evidence type="ECO:0000256" key="3">
    <source>
        <dbReference type="ARBA" id="ARBA00023044"/>
    </source>
</evidence>
<protein>
    <submittedName>
        <fullName evidence="6">Er-11 pheromone</fullName>
    </submittedName>
</protein>
<evidence type="ECO:0000256" key="1">
    <source>
        <dbReference type="ARBA" id="ARBA00004613"/>
    </source>
</evidence>
<comment type="subcellular location">
    <subcellularLocation>
        <location evidence="1">Secreted</location>
    </subcellularLocation>
</comment>
<dbReference type="InterPro" id="IPR036245">
    <property type="entry name" value="Pheromone_protoz_sf"/>
</dbReference>
<dbReference type="GO" id="GO:0005186">
    <property type="term" value="F:pheromone activity"/>
    <property type="evidence" value="ECO:0007669"/>
    <property type="project" value="UniProtKB-KW"/>
</dbReference>
<dbReference type="Pfam" id="PF06360">
    <property type="entry name" value="E_raikovi_mat"/>
    <property type="match status" value="1"/>
</dbReference>
<feature type="chain" id="PRO_5016981180" evidence="5">
    <location>
        <begin position="20"/>
        <end position="76"/>
    </location>
</feature>
<proteinExistence type="predicted"/>
<feature type="signal peptide" evidence="5">
    <location>
        <begin position="1"/>
        <end position="19"/>
    </location>
</feature>
<dbReference type="SMR" id="A0A346CI59"/>
<dbReference type="InterPro" id="IPR009064">
    <property type="entry name" value="Pheromone_protoz"/>
</dbReference>
<keyword evidence="3" id="KW-0588">Pheromone</keyword>
<reference evidence="6" key="1">
    <citation type="journal article" date="2018" name="J. Eukaryot. Microbiol.">
        <title>The Sub-Chromosomic Macronuclear Pheromone Genes of the Ciliate Euplotes raikovi: Comparative Structural Analysis and Insights into the Mechanism of Expression.</title>
        <authorList>
            <person name="Ricci F."/>
            <person name="Candelori A."/>
            <person name="Brandi A."/>
            <person name="Alimenti C."/>
            <person name="Luporini P."/>
            <person name="Vallesi A."/>
        </authorList>
    </citation>
    <scope>NUCLEOTIDE SEQUENCE</scope>
</reference>
<evidence type="ECO:0000256" key="4">
    <source>
        <dbReference type="ARBA" id="ARBA00023157"/>
    </source>
</evidence>
<dbReference type="SUPFAM" id="SSF47014">
    <property type="entry name" value="Protozoan pheromone proteins"/>
    <property type="match status" value="1"/>
</dbReference>
<name>A0A346CI59_EUPRA</name>
<sequence>MNKLAILAIIAMVLFSANAFRLQSKLRSNVEAQTETKDECANAAAQCSITLCNLYCGPLIEICELTVMQNCEPPFS</sequence>
<evidence type="ECO:0000256" key="2">
    <source>
        <dbReference type="ARBA" id="ARBA00022525"/>
    </source>
</evidence>
<evidence type="ECO:0000256" key="5">
    <source>
        <dbReference type="SAM" id="SignalP"/>
    </source>
</evidence>
<organism evidence="6">
    <name type="scientific">Euplotes raikovi</name>
    <dbReference type="NCBI Taxonomy" id="5938"/>
    <lineage>
        <taxon>Eukaryota</taxon>
        <taxon>Sar</taxon>
        <taxon>Alveolata</taxon>
        <taxon>Ciliophora</taxon>
        <taxon>Intramacronucleata</taxon>
        <taxon>Spirotrichea</taxon>
        <taxon>Hypotrichia</taxon>
        <taxon>Euplotida</taxon>
        <taxon>Euplotidae</taxon>
        <taxon>Euplotes</taxon>
    </lineage>
</organism>
<keyword evidence="4" id="KW-1015">Disulfide bond</keyword>
<dbReference type="AlphaFoldDB" id="A0A346CI59"/>
<evidence type="ECO:0000313" key="6">
    <source>
        <dbReference type="EMBL" id="AXL95184.1"/>
    </source>
</evidence>